<proteinExistence type="predicted"/>
<evidence type="ECO:0000313" key="3">
    <source>
        <dbReference type="Proteomes" id="UP000009168"/>
    </source>
</evidence>
<feature type="compositionally biased region" description="Low complexity" evidence="1">
    <location>
        <begin position="533"/>
        <end position="544"/>
    </location>
</feature>
<dbReference type="EMBL" id="GG662845">
    <property type="protein sequence ID" value="EWS76335.1"/>
    <property type="molecule type" value="Genomic_DNA"/>
</dbReference>
<protein>
    <submittedName>
        <fullName evidence="2">Uncharacterized protein</fullName>
    </submittedName>
</protein>
<dbReference type="Proteomes" id="UP000009168">
    <property type="component" value="Unassembled WGS sequence"/>
</dbReference>
<gene>
    <name evidence="2" type="ORF">TTHERM_000011448</name>
</gene>
<dbReference type="AlphaFoldDB" id="W7XAD1"/>
<keyword evidence="3" id="KW-1185">Reference proteome</keyword>
<name>W7XAD1_TETTS</name>
<dbReference type="RefSeq" id="XP_012651119.1">
    <property type="nucleotide sequence ID" value="XM_012795665.1"/>
</dbReference>
<sequence>MNNNQLNRIQFNDNNNIEIKQDNLNQAYQPPEVAAATIQKRFQLVQALKKQDFEEDDILDEEYDKLNMISDNKIENQLKQERNDINIQDQIVNDMYQQVISESTFILLQNILNELNRFSVKDLFLKFYSELESFYQNTEQKIYKYLNTFVIDRLLKNFQLLLRFDLDYQLLIKKYLHFVYQNVKYDEKRMKFDINLYFYKKDVSDEKSQQLNPQNWIYLPQQCLQSYLERLQSLVKQAFQNFYNSPFETLIEEGQEVYSLYDLNQPQNRLFEKTQLGFVHSIRKSIELTDFQINSQDKQNLIELLNQFFIKYNENDQNKIELLILYKKIEILYKRVINGPIEDFKDQINSLMIKNIKSYIDQINDYKQNIELSELQEPIIEFVNTYYLDYQINAYLNKIKKIIGEYKQIKSKQSEIKMETSQTYIQEILNFVSNQFIVSFKEILTKSTVKTLIQYLKENKFTQAQQNLIQKKELTLLLCKQIGQKVYPNEFKKQPSQMSMTSIQSDFNYYYEEKKSNQNSLENSSKRQEDRGNQQNMMNQDNSSFSQNIFKNKNLLRLEEKTVFQENSRDEEFNYEKKEIQDFNKFLQKFNQECQLENHSYEILQNLNEKSKFSSNNHYVIIFLETNYFLIIRPSTKQAKIIVNTQINKQPGYFNQIVTDLSLYYEKLNMRPISQKKNQNQQLSLKEQFELLYVWKQSYEVQLEQTY</sequence>
<accession>W7XAD1</accession>
<reference evidence="3" key="1">
    <citation type="journal article" date="2006" name="PLoS Biol.">
        <title>Macronuclear genome sequence of the ciliate Tetrahymena thermophila, a model eukaryote.</title>
        <authorList>
            <person name="Eisen J.A."/>
            <person name="Coyne R.S."/>
            <person name="Wu M."/>
            <person name="Wu D."/>
            <person name="Thiagarajan M."/>
            <person name="Wortman J.R."/>
            <person name="Badger J.H."/>
            <person name="Ren Q."/>
            <person name="Amedeo P."/>
            <person name="Jones K.M."/>
            <person name="Tallon L.J."/>
            <person name="Delcher A.L."/>
            <person name="Salzberg S.L."/>
            <person name="Silva J.C."/>
            <person name="Haas B.J."/>
            <person name="Majoros W.H."/>
            <person name="Farzad M."/>
            <person name="Carlton J.M."/>
            <person name="Smith R.K. Jr."/>
            <person name="Garg J."/>
            <person name="Pearlman R.E."/>
            <person name="Karrer K.M."/>
            <person name="Sun L."/>
            <person name="Manning G."/>
            <person name="Elde N.C."/>
            <person name="Turkewitz A.P."/>
            <person name="Asai D.J."/>
            <person name="Wilkes D.E."/>
            <person name="Wang Y."/>
            <person name="Cai H."/>
            <person name="Collins K."/>
            <person name="Stewart B.A."/>
            <person name="Lee S.R."/>
            <person name="Wilamowska K."/>
            <person name="Weinberg Z."/>
            <person name="Ruzzo W.L."/>
            <person name="Wloga D."/>
            <person name="Gaertig J."/>
            <person name="Frankel J."/>
            <person name="Tsao C.-C."/>
            <person name="Gorovsky M.A."/>
            <person name="Keeling P.J."/>
            <person name="Waller R.F."/>
            <person name="Patron N.J."/>
            <person name="Cherry J.M."/>
            <person name="Stover N.A."/>
            <person name="Krieger C.J."/>
            <person name="del Toro C."/>
            <person name="Ryder H.F."/>
            <person name="Williamson S.C."/>
            <person name="Barbeau R.A."/>
            <person name="Hamilton E.P."/>
            <person name="Orias E."/>
        </authorList>
    </citation>
    <scope>NUCLEOTIDE SEQUENCE [LARGE SCALE GENOMIC DNA]</scope>
    <source>
        <strain evidence="3">SB210</strain>
    </source>
</reference>
<dbReference type="GeneID" id="24436800"/>
<dbReference type="InParanoid" id="W7XAD1"/>
<evidence type="ECO:0000313" key="2">
    <source>
        <dbReference type="EMBL" id="EWS76335.1"/>
    </source>
</evidence>
<dbReference type="KEGG" id="tet:TTHERM_000011448"/>
<organism evidence="2 3">
    <name type="scientific">Tetrahymena thermophila (strain SB210)</name>
    <dbReference type="NCBI Taxonomy" id="312017"/>
    <lineage>
        <taxon>Eukaryota</taxon>
        <taxon>Sar</taxon>
        <taxon>Alveolata</taxon>
        <taxon>Ciliophora</taxon>
        <taxon>Intramacronucleata</taxon>
        <taxon>Oligohymenophorea</taxon>
        <taxon>Hymenostomatida</taxon>
        <taxon>Tetrahymenina</taxon>
        <taxon>Tetrahymenidae</taxon>
        <taxon>Tetrahymena</taxon>
    </lineage>
</organism>
<evidence type="ECO:0000256" key="1">
    <source>
        <dbReference type="SAM" id="MobiDB-lite"/>
    </source>
</evidence>
<feature type="region of interest" description="Disordered" evidence="1">
    <location>
        <begin position="517"/>
        <end position="544"/>
    </location>
</feature>